<dbReference type="RefSeq" id="WP_257913764.1">
    <property type="nucleotide sequence ID" value="NZ_JANPWE010000006.1"/>
</dbReference>
<keyword evidence="1" id="KW-0472">Membrane</keyword>
<organism evidence="5 6">
    <name type="scientific">Dehalobacterium formicoaceticum</name>
    <dbReference type="NCBI Taxonomy" id="51515"/>
    <lineage>
        <taxon>Bacteria</taxon>
        <taxon>Bacillati</taxon>
        <taxon>Bacillota</taxon>
        <taxon>Clostridia</taxon>
        <taxon>Eubacteriales</taxon>
        <taxon>Peptococcaceae</taxon>
        <taxon>Dehalobacterium</taxon>
    </lineage>
</organism>
<dbReference type="Pfam" id="PF00990">
    <property type="entry name" value="GGDEF"/>
    <property type="match status" value="1"/>
</dbReference>
<dbReference type="PROSITE" id="PS51831">
    <property type="entry name" value="HD"/>
    <property type="match status" value="1"/>
</dbReference>
<dbReference type="CDD" id="cd00077">
    <property type="entry name" value="HDc"/>
    <property type="match status" value="1"/>
</dbReference>
<dbReference type="SUPFAM" id="SSF55073">
    <property type="entry name" value="Nucleotide cyclase"/>
    <property type="match status" value="1"/>
</dbReference>
<dbReference type="InterPro" id="IPR050469">
    <property type="entry name" value="Diguanylate_Cyclase"/>
</dbReference>
<protein>
    <submittedName>
        <fullName evidence="5">Diguanylate cyclase</fullName>
    </submittedName>
</protein>
<dbReference type="CDD" id="cd01949">
    <property type="entry name" value="GGDEF"/>
    <property type="match status" value="1"/>
</dbReference>
<evidence type="ECO:0000313" key="5">
    <source>
        <dbReference type="EMBL" id="MCR6546248.1"/>
    </source>
</evidence>
<dbReference type="Gene3D" id="1.10.3210.10">
    <property type="entry name" value="Hypothetical protein af1432"/>
    <property type="match status" value="1"/>
</dbReference>
<dbReference type="SUPFAM" id="SSF109604">
    <property type="entry name" value="HD-domain/PDEase-like"/>
    <property type="match status" value="1"/>
</dbReference>
<feature type="domain" description="HD-GYP" evidence="4">
    <location>
        <begin position="275"/>
        <end position="465"/>
    </location>
</feature>
<dbReference type="PROSITE" id="PS50887">
    <property type="entry name" value="GGDEF"/>
    <property type="match status" value="1"/>
</dbReference>
<reference evidence="5 6" key="1">
    <citation type="submission" date="2022-08" db="EMBL/GenBank/DDBJ databases">
        <title>Proteogenomics of the novel Dehalobacterium formicoaceticum strain EZ94 highlights a key role of methyltransferases during anaerobic dichloromethane degradation.</title>
        <authorList>
            <person name="Wasmund K."/>
        </authorList>
    </citation>
    <scope>NUCLEOTIDE SEQUENCE [LARGE SCALE GENOMIC DNA]</scope>
    <source>
        <strain evidence="5 6">EZ94</strain>
    </source>
</reference>
<dbReference type="PANTHER" id="PTHR45138:SF9">
    <property type="entry name" value="DIGUANYLATE CYCLASE DGCM-RELATED"/>
    <property type="match status" value="1"/>
</dbReference>
<dbReference type="InterPro" id="IPR043128">
    <property type="entry name" value="Rev_trsase/Diguanyl_cyclase"/>
</dbReference>
<dbReference type="PANTHER" id="PTHR45138">
    <property type="entry name" value="REGULATORY COMPONENTS OF SENSORY TRANSDUCTION SYSTEM"/>
    <property type="match status" value="1"/>
</dbReference>
<dbReference type="InterPro" id="IPR003607">
    <property type="entry name" value="HD/PDEase_dom"/>
</dbReference>
<dbReference type="SMART" id="SM00267">
    <property type="entry name" value="GGDEF"/>
    <property type="match status" value="1"/>
</dbReference>
<evidence type="ECO:0000313" key="6">
    <source>
        <dbReference type="Proteomes" id="UP001524944"/>
    </source>
</evidence>
<dbReference type="InterPro" id="IPR006674">
    <property type="entry name" value="HD_domain"/>
</dbReference>
<dbReference type="Gene3D" id="3.30.70.270">
    <property type="match status" value="1"/>
</dbReference>
<keyword evidence="1" id="KW-0812">Transmembrane</keyword>
<dbReference type="InterPro" id="IPR000160">
    <property type="entry name" value="GGDEF_dom"/>
</dbReference>
<dbReference type="InterPro" id="IPR006675">
    <property type="entry name" value="HDIG_dom"/>
</dbReference>
<evidence type="ECO:0000256" key="1">
    <source>
        <dbReference type="SAM" id="Phobius"/>
    </source>
</evidence>
<accession>A0ABT1Y6S2</accession>
<sequence length="465" mass="53019">MTFYIGVVGYFLIREQESLFKIVLFMPVITMALKYGVRTAYFFALVSCVPLFTSSYAQQFITLDIDIVLAGVIFLLAWLLGNLAENEFAYRNELERLATHDGLTDIFNHRSFQNILKQEIKKAMKMDSCLTLMMLDIDYFKQYNDAYGHQEGDKVLCDLAQILQETIGERGFCARYGGEEFAVILPGINLAQGKAVGEELNQKIQNHVFYGAEILPQGRLTISIGVAAYPLHALNREKLIKKADEALYRAKFISKNRVESYYSDFDQISLFLKDEEKELFNSISAFTMIINAKDDYTYGHSLRVMDLAKRLALRLELEGLLIQQITSGALLHDIGKMEIPREILNKQGKLTKKEWELFRLHPGWGADIIAPLKSLNILADIICYHHENFDGTGYPEGIKGEEIPLGARILRIVDSYDAMTTNRPYQCAMSLEAALEDLAGYSGTYYDPWILKEFIQMMKEANFPQ</sequence>
<feature type="domain" description="HD" evidence="3">
    <location>
        <begin position="297"/>
        <end position="419"/>
    </location>
</feature>
<dbReference type="EMBL" id="JANPWE010000006">
    <property type="protein sequence ID" value="MCR6546248.1"/>
    <property type="molecule type" value="Genomic_DNA"/>
</dbReference>
<evidence type="ECO:0000259" key="3">
    <source>
        <dbReference type="PROSITE" id="PS51831"/>
    </source>
</evidence>
<dbReference type="Proteomes" id="UP001524944">
    <property type="component" value="Unassembled WGS sequence"/>
</dbReference>
<feature type="transmembrane region" description="Helical" evidence="1">
    <location>
        <begin position="67"/>
        <end position="84"/>
    </location>
</feature>
<feature type="transmembrane region" description="Helical" evidence="1">
    <location>
        <begin position="18"/>
        <end position="35"/>
    </location>
</feature>
<dbReference type="SMART" id="SM00471">
    <property type="entry name" value="HDc"/>
    <property type="match status" value="1"/>
</dbReference>
<feature type="domain" description="GGDEF" evidence="2">
    <location>
        <begin position="128"/>
        <end position="263"/>
    </location>
</feature>
<dbReference type="InterPro" id="IPR037522">
    <property type="entry name" value="HD_GYP_dom"/>
</dbReference>
<name>A0ABT1Y6S2_9FIRM</name>
<keyword evidence="6" id="KW-1185">Reference proteome</keyword>
<evidence type="ECO:0000259" key="2">
    <source>
        <dbReference type="PROSITE" id="PS50887"/>
    </source>
</evidence>
<comment type="caution">
    <text evidence="5">The sequence shown here is derived from an EMBL/GenBank/DDBJ whole genome shotgun (WGS) entry which is preliminary data.</text>
</comment>
<gene>
    <name evidence="5" type="ORF">NVS47_12120</name>
</gene>
<dbReference type="Pfam" id="PF13487">
    <property type="entry name" value="HD_5"/>
    <property type="match status" value="1"/>
</dbReference>
<proteinExistence type="predicted"/>
<dbReference type="NCBIfam" id="TIGR00277">
    <property type="entry name" value="HDIG"/>
    <property type="match status" value="1"/>
</dbReference>
<evidence type="ECO:0000259" key="4">
    <source>
        <dbReference type="PROSITE" id="PS51832"/>
    </source>
</evidence>
<dbReference type="NCBIfam" id="TIGR00254">
    <property type="entry name" value="GGDEF"/>
    <property type="match status" value="1"/>
</dbReference>
<dbReference type="PROSITE" id="PS51832">
    <property type="entry name" value="HD_GYP"/>
    <property type="match status" value="1"/>
</dbReference>
<keyword evidence="1" id="KW-1133">Transmembrane helix</keyword>
<dbReference type="InterPro" id="IPR029787">
    <property type="entry name" value="Nucleotide_cyclase"/>
</dbReference>